<dbReference type="PROSITE" id="PS50885">
    <property type="entry name" value="HAMP"/>
    <property type="match status" value="1"/>
</dbReference>
<feature type="transmembrane region" description="Helical" evidence="10">
    <location>
        <begin position="149"/>
        <end position="168"/>
    </location>
</feature>
<evidence type="ECO:0000256" key="6">
    <source>
        <dbReference type="ARBA" id="ARBA00022692"/>
    </source>
</evidence>
<sequence length="439" mass="48910">MRILFKWLYPPRRSIQHRVARAMALLVTLLLCVFGLLAYIAFAHMEDDLVNAMLLSEAQMRLVDVDQLRQNYHYQAEQLGSELQVWWTPAGQSNVTPSFLQSLSPGLHEWHGDGITVHALIQDTPQGRLTLYYDASPHEQRVHQFARDMLLYGGGILLLVFVGAGLLARRAVQPLLVLTRHLERWGPGKANLPIAQDDEAGRLVHAFNRMQDQVDGLLSHERAFAANLSHEIRTSLASLRSDAELLALNVHEESASRRLARMQGQVDAISQSLSAAEQVHSLRPSVQETIVLAEFLEQVWGSVALEAEQRGVRLCELPKQGISLTLDSQALFMIVRVLFRNICKHASGSEVRVSWQYGHVLAVQDTGPGIASEEQELIFTRGFSCGYQFSTEDTAAVVQHGLGLALARQVAVSQNWDLQVLSKHADMPVGTCFLLDVQP</sequence>
<dbReference type="CDD" id="cd06225">
    <property type="entry name" value="HAMP"/>
    <property type="match status" value="1"/>
</dbReference>
<dbReference type="Proteomes" id="UP001168613">
    <property type="component" value="Unassembled WGS sequence"/>
</dbReference>
<keyword evidence="10" id="KW-0472">Membrane</keyword>
<dbReference type="SUPFAM" id="SSF55874">
    <property type="entry name" value="ATPase domain of HSP90 chaperone/DNA topoisomerase II/histidine kinase"/>
    <property type="match status" value="1"/>
</dbReference>
<dbReference type="GO" id="GO:0016301">
    <property type="term" value="F:kinase activity"/>
    <property type="evidence" value="ECO:0007669"/>
    <property type="project" value="UniProtKB-KW"/>
</dbReference>
<keyword evidence="6 10" id="KW-0812">Transmembrane</keyword>
<dbReference type="SMART" id="SM00387">
    <property type="entry name" value="HATPase_c"/>
    <property type="match status" value="1"/>
</dbReference>
<gene>
    <name evidence="13" type="ORF">LMS43_07075</name>
</gene>
<reference evidence="13" key="1">
    <citation type="submission" date="2021-11" db="EMBL/GenBank/DDBJ databases">
        <title>Draft genome sequence of Alcaligenes endophyticus type strain CCUG 75668T.</title>
        <authorList>
            <person name="Salva-Serra F."/>
            <person name="Duran R.E."/>
            <person name="Seeger M."/>
            <person name="Moore E.R.B."/>
            <person name="Jaen-Luchoro D."/>
        </authorList>
    </citation>
    <scope>NUCLEOTIDE SEQUENCE</scope>
    <source>
        <strain evidence="13">CCUG 75668</strain>
    </source>
</reference>
<evidence type="ECO:0000256" key="4">
    <source>
        <dbReference type="ARBA" id="ARBA00022553"/>
    </source>
</evidence>
<evidence type="ECO:0000256" key="7">
    <source>
        <dbReference type="ARBA" id="ARBA00022777"/>
    </source>
</evidence>
<evidence type="ECO:0000256" key="9">
    <source>
        <dbReference type="ARBA" id="ARBA00023012"/>
    </source>
</evidence>
<keyword evidence="8 10" id="KW-1133">Transmembrane helix</keyword>
<dbReference type="InterPro" id="IPR003660">
    <property type="entry name" value="HAMP_dom"/>
</dbReference>
<dbReference type="EMBL" id="JAJHNU010000001">
    <property type="protein sequence ID" value="MDN4121046.1"/>
    <property type="molecule type" value="Genomic_DNA"/>
</dbReference>
<name>A0ABT8EIC8_9BURK</name>
<dbReference type="Pfam" id="PF02518">
    <property type="entry name" value="HATPase_c"/>
    <property type="match status" value="1"/>
</dbReference>
<evidence type="ECO:0000256" key="3">
    <source>
        <dbReference type="ARBA" id="ARBA00012438"/>
    </source>
</evidence>
<dbReference type="SUPFAM" id="SSF158472">
    <property type="entry name" value="HAMP domain-like"/>
    <property type="match status" value="1"/>
</dbReference>
<dbReference type="CDD" id="cd00082">
    <property type="entry name" value="HisKA"/>
    <property type="match status" value="1"/>
</dbReference>
<dbReference type="PROSITE" id="PS50109">
    <property type="entry name" value="HIS_KIN"/>
    <property type="match status" value="1"/>
</dbReference>
<organism evidence="13 14">
    <name type="scientific">Alcaligenes endophyticus</name>
    <dbReference type="NCBI Taxonomy" id="1929088"/>
    <lineage>
        <taxon>Bacteria</taxon>
        <taxon>Pseudomonadati</taxon>
        <taxon>Pseudomonadota</taxon>
        <taxon>Betaproteobacteria</taxon>
        <taxon>Burkholderiales</taxon>
        <taxon>Alcaligenaceae</taxon>
        <taxon>Alcaligenes</taxon>
    </lineage>
</organism>
<evidence type="ECO:0000256" key="2">
    <source>
        <dbReference type="ARBA" id="ARBA00004370"/>
    </source>
</evidence>
<keyword evidence="5" id="KW-0808">Transferase</keyword>
<comment type="caution">
    <text evidence="13">The sequence shown here is derived from an EMBL/GenBank/DDBJ whole genome shotgun (WGS) entry which is preliminary data.</text>
</comment>
<accession>A0ABT8EIC8</accession>
<evidence type="ECO:0000256" key="1">
    <source>
        <dbReference type="ARBA" id="ARBA00000085"/>
    </source>
</evidence>
<dbReference type="PANTHER" id="PTHR45436:SF16">
    <property type="entry name" value="HISTIDINE KINASE"/>
    <property type="match status" value="1"/>
</dbReference>
<dbReference type="InterPro" id="IPR050428">
    <property type="entry name" value="TCS_sensor_his_kinase"/>
</dbReference>
<feature type="domain" description="Histidine kinase" evidence="11">
    <location>
        <begin position="227"/>
        <end position="439"/>
    </location>
</feature>
<dbReference type="Gene3D" id="1.10.287.130">
    <property type="match status" value="1"/>
</dbReference>
<feature type="transmembrane region" description="Helical" evidence="10">
    <location>
        <begin position="21"/>
        <end position="42"/>
    </location>
</feature>
<keyword evidence="9" id="KW-0902">Two-component regulatory system</keyword>
<evidence type="ECO:0000259" key="11">
    <source>
        <dbReference type="PROSITE" id="PS50109"/>
    </source>
</evidence>
<dbReference type="Gene3D" id="3.30.565.10">
    <property type="entry name" value="Histidine kinase-like ATPase, C-terminal domain"/>
    <property type="match status" value="1"/>
</dbReference>
<dbReference type="InterPro" id="IPR005467">
    <property type="entry name" value="His_kinase_dom"/>
</dbReference>
<dbReference type="SUPFAM" id="SSF47384">
    <property type="entry name" value="Homodimeric domain of signal transducing histidine kinase"/>
    <property type="match status" value="1"/>
</dbReference>
<evidence type="ECO:0000256" key="5">
    <source>
        <dbReference type="ARBA" id="ARBA00022679"/>
    </source>
</evidence>
<dbReference type="InterPro" id="IPR036097">
    <property type="entry name" value="HisK_dim/P_sf"/>
</dbReference>
<dbReference type="SMART" id="SM00304">
    <property type="entry name" value="HAMP"/>
    <property type="match status" value="1"/>
</dbReference>
<dbReference type="InterPro" id="IPR036890">
    <property type="entry name" value="HATPase_C_sf"/>
</dbReference>
<dbReference type="InterPro" id="IPR003594">
    <property type="entry name" value="HATPase_dom"/>
</dbReference>
<evidence type="ECO:0000256" key="10">
    <source>
        <dbReference type="SAM" id="Phobius"/>
    </source>
</evidence>
<keyword evidence="14" id="KW-1185">Reference proteome</keyword>
<evidence type="ECO:0000313" key="13">
    <source>
        <dbReference type="EMBL" id="MDN4121046.1"/>
    </source>
</evidence>
<protein>
    <recommendedName>
        <fullName evidence="3">histidine kinase</fullName>
        <ecNumber evidence="3">2.7.13.3</ecNumber>
    </recommendedName>
</protein>
<dbReference type="RefSeq" id="WP_266124961.1">
    <property type="nucleotide sequence ID" value="NZ_JAJHNU010000001.1"/>
</dbReference>
<keyword evidence="4" id="KW-0597">Phosphoprotein</keyword>
<evidence type="ECO:0000259" key="12">
    <source>
        <dbReference type="PROSITE" id="PS50885"/>
    </source>
</evidence>
<dbReference type="InterPro" id="IPR003661">
    <property type="entry name" value="HisK_dim/P_dom"/>
</dbReference>
<proteinExistence type="predicted"/>
<keyword evidence="7 13" id="KW-0418">Kinase</keyword>
<comment type="subcellular location">
    <subcellularLocation>
        <location evidence="2">Membrane</location>
    </subcellularLocation>
</comment>
<feature type="domain" description="HAMP" evidence="12">
    <location>
        <begin position="169"/>
        <end position="219"/>
    </location>
</feature>
<dbReference type="PANTHER" id="PTHR45436">
    <property type="entry name" value="SENSOR HISTIDINE KINASE YKOH"/>
    <property type="match status" value="1"/>
</dbReference>
<dbReference type="EC" id="2.7.13.3" evidence="3"/>
<evidence type="ECO:0000256" key="8">
    <source>
        <dbReference type="ARBA" id="ARBA00022989"/>
    </source>
</evidence>
<evidence type="ECO:0000313" key="14">
    <source>
        <dbReference type="Proteomes" id="UP001168613"/>
    </source>
</evidence>
<comment type="catalytic activity">
    <reaction evidence="1">
        <text>ATP + protein L-histidine = ADP + protein N-phospho-L-histidine.</text>
        <dbReference type="EC" id="2.7.13.3"/>
    </reaction>
</comment>
<dbReference type="Pfam" id="PF00672">
    <property type="entry name" value="HAMP"/>
    <property type="match status" value="1"/>
</dbReference>